<evidence type="ECO:0000313" key="1">
    <source>
        <dbReference type="EMBL" id="NOJ23582.1"/>
    </source>
</evidence>
<proteinExistence type="predicted"/>
<evidence type="ECO:0008006" key="3">
    <source>
        <dbReference type="Google" id="ProtNLM"/>
    </source>
</evidence>
<organism evidence="1 2">
    <name type="scientific">Vibrio coralliilyticus</name>
    <dbReference type="NCBI Taxonomy" id="190893"/>
    <lineage>
        <taxon>Bacteria</taxon>
        <taxon>Pseudomonadati</taxon>
        <taxon>Pseudomonadota</taxon>
        <taxon>Gammaproteobacteria</taxon>
        <taxon>Vibrionales</taxon>
        <taxon>Vibrionaceae</taxon>
        <taxon>Vibrio</taxon>
    </lineage>
</organism>
<sequence length="322" mass="36818">MTQITAVENKQALKKRVERFFSPQKSKVSASSKVHRGEVYDFVDILTKNTDLGVYAFGGLVRDIGLFSIRKFSSDVDLVIDGSKRELASILCNLPSNAIVKENKFGGFRVKQNQWDFDVWCARDTWAIKNKLVEYENVESLLDTTFLNWDSALFDLRKRKLICHKDYLDNLKMGAIDVVLVESPNELGSVVRLGRAIYSKGASTLRRRAIETLQTSFKKYSIEQILEYEAGSYSAKFLNKNHLTSLRDRVLDVGENVHELNIHKEKQLSLSKCILEDVEKINRQFNSLLVSESEVEKLRSSVQVPQTQRNALVNQLSLPFFD</sequence>
<dbReference type="Gene3D" id="3.30.460.10">
    <property type="entry name" value="Beta Polymerase, domain 2"/>
    <property type="match status" value="1"/>
</dbReference>
<accession>A0AAP6ZRH0</accession>
<dbReference type="InterPro" id="IPR043519">
    <property type="entry name" value="NT_sf"/>
</dbReference>
<comment type="caution">
    <text evidence="1">The sequence shown here is derived from an EMBL/GenBank/DDBJ whole genome shotgun (WGS) entry which is preliminary data.</text>
</comment>
<dbReference type="EMBL" id="VTXP01000005">
    <property type="protein sequence ID" value="NOJ23582.1"/>
    <property type="molecule type" value="Genomic_DNA"/>
</dbReference>
<dbReference type="RefSeq" id="WP_171352807.1">
    <property type="nucleotide sequence ID" value="NZ_VTXP01000005.1"/>
</dbReference>
<reference evidence="1 2" key="1">
    <citation type="submission" date="2019-09" db="EMBL/GenBank/DDBJ databases">
        <title>Draft genome sequencing and comparative genomics of hatchery-associated Vibrios.</title>
        <authorList>
            <person name="Kehlet-Delgado H."/>
            <person name="Mueller R.S."/>
        </authorList>
    </citation>
    <scope>NUCLEOTIDE SEQUENCE [LARGE SCALE GENOMIC DNA]</scope>
    <source>
        <strain evidence="1 2">09-121-3</strain>
    </source>
</reference>
<dbReference type="SUPFAM" id="SSF81301">
    <property type="entry name" value="Nucleotidyltransferase"/>
    <property type="match status" value="1"/>
</dbReference>
<evidence type="ECO:0000313" key="2">
    <source>
        <dbReference type="Proteomes" id="UP000576645"/>
    </source>
</evidence>
<protein>
    <recommendedName>
        <fullName evidence="3">Poly A polymerase head domain-containing protein</fullName>
    </recommendedName>
</protein>
<name>A0AAP6ZRH0_9VIBR</name>
<dbReference type="AlphaFoldDB" id="A0AAP6ZRH0"/>
<gene>
    <name evidence="1" type="ORF">F0238_12670</name>
</gene>
<dbReference type="Proteomes" id="UP000576645">
    <property type="component" value="Unassembled WGS sequence"/>
</dbReference>